<feature type="transmembrane region" description="Helical" evidence="15">
    <location>
        <begin position="399"/>
        <end position="419"/>
    </location>
</feature>
<dbReference type="InterPro" id="IPR021319">
    <property type="entry name" value="DUF2921"/>
</dbReference>
<sequence>MVDSIGKKIVALVSIFAAVYAVFSLFGPPSPEQNIRKSYFRADFNRNTTNDSEFEKNYTSQFVPKYLTELYKGDWKVREENAVLSGMTSTEGIVYFHIGKDDSKEIKEYKIYLFDGIWESNSLYKLTFHKAKFDTDKKSLSSDSCVIKTDQKDIELTKCACESSFEFSTDKNNLFKIRGTVRSEECGLDIKLSLHEFTSSEKQEPVVTYSFIISCGSVFLIFCFARHTQDCVSENVAKKTSLWMLGMQATIDLFFCLYHCHMAVTYEVSFDYLMLASFWCFAVFMIIQGRLTLLVWKAQNPDLYAEGLENFRRHYSGFQTKFLLMIISSVIVAVIFDFLFYYWVLLIHSFFIPQIILNAKHGYKYSIKTPILAIMFISRLSIVLYFFGCPANFLAISPNLELCAIITGYLSLQLAILLMQNTKIGPRFFVPRFLRPKIYSYYRSLEEEKEIEENTDCIICMTPLNLQGKDLEGTVNRSKTMHTPCGHKFHEDCLMNWMVIKMECPTCRAVLPVLEE</sequence>
<dbReference type="Pfam" id="PF11145">
    <property type="entry name" value="DUF2921"/>
    <property type="match status" value="1"/>
</dbReference>
<keyword evidence="10" id="KW-0833">Ubl conjugation pathway</keyword>
<evidence type="ECO:0000256" key="10">
    <source>
        <dbReference type="ARBA" id="ARBA00022786"/>
    </source>
</evidence>
<feature type="transmembrane region" description="Helical" evidence="15">
    <location>
        <begin position="245"/>
        <end position="266"/>
    </location>
</feature>
<evidence type="ECO:0000256" key="15">
    <source>
        <dbReference type="SAM" id="Phobius"/>
    </source>
</evidence>
<feature type="transmembrane region" description="Helical" evidence="15">
    <location>
        <begin position="206"/>
        <end position="225"/>
    </location>
</feature>
<feature type="transmembrane region" description="Helical" evidence="15">
    <location>
        <begin position="9"/>
        <end position="27"/>
    </location>
</feature>
<gene>
    <name evidence="17" type="ORF">BSTOLATCC_MIC223</name>
</gene>
<dbReference type="EMBL" id="CAJZBQ010000001">
    <property type="protein sequence ID" value="CAG9310009.1"/>
    <property type="molecule type" value="Genomic_DNA"/>
</dbReference>
<keyword evidence="11" id="KW-0862">Zinc</keyword>
<keyword evidence="6 15" id="KW-0812">Transmembrane</keyword>
<feature type="transmembrane region" description="Helical" evidence="15">
    <location>
        <begin position="371"/>
        <end position="393"/>
    </location>
</feature>
<proteinExistence type="predicted"/>
<evidence type="ECO:0000256" key="7">
    <source>
        <dbReference type="ARBA" id="ARBA00022723"/>
    </source>
</evidence>
<feature type="domain" description="RING-type" evidence="16">
    <location>
        <begin position="457"/>
        <end position="508"/>
    </location>
</feature>
<dbReference type="GO" id="GO:0012505">
    <property type="term" value="C:endomembrane system"/>
    <property type="evidence" value="ECO:0007669"/>
    <property type="project" value="UniProtKB-SubCell"/>
</dbReference>
<evidence type="ECO:0000256" key="13">
    <source>
        <dbReference type="ARBA" id="ARBA00023136"/>
    </source>
</evidence>
<dbReference type="AlphaFoldDB" id="A0AAU9I4I8"/>
<feature type="transmembrane region" description="Helical" evidence="15">
    <location>
        <begin position="272"/>
        <end position="296"/>
    </location>
</feature>
<keyword evidence="8" id="KW-0732">Signal</keyword>
<comment type="caution">
    <text evidence="17">The sequence shown here is derived from an EMBL/GenBank/DDBJ whole genome shotgun (WGS) entry which is preliminary data.</text>
</comment>
<evidence type="ECO:0000256" key="3">
    <source>
        <dbReference type="ARBA" id="ARBA00004906"/>
    </source>
</evidence>
<keyword evidence="13 15" id="KW-0472">Membrane</keyword>
<keyword evidence="9 14" id="KW-0863">Zinc-finger</keyword>
<organism evidence="17 18">
    <name type="scientific">Blepharisma stoltei</name>
    <dbReference type="NCBI Taxonomy" id="1481888"/>
    <lineage>
        <taxon>Eukaryota</taxon>
        <taxon>Sar</taxon>
        <taxon>Alveolata</taxon>
        <taxon>Ciliophora</taxon>
        <taxon>Postciliodesmatophora</taxon>
        <taxon>Heterotrichea</taxon>
        <taxon>Heterotrichida</taxon>
        <taxon>Blepharismidae</taxon>
        <taxon>Blepharisma</taxon>
    </lineage>
</organism>
<dbReference type="SUPFAM" id="SSF57850">
    <property type="entry name" value="RING/U-box"/>
    <property type="match status" value="1"/>
</dbReference>
<dbReference type="PANTHER" id="PTHR22763">
    <property type="entry name" value="RING ZINC FINGER PROTEIN"/>
    <property type="match status" value="1"/>
</dbReference>
<name>A0AAU9I4I8_9CILI</name>
<evidence type="ECO:0000256" key="1">
    <source>
        <dbReference type="ARBA" id="ARBA00000900"/>
    </source>
</evidence>
<comment type="pathway">
    <text evidence="3">Protein modification; protein ubiquitination.</text>
</comment>
<keyword evidence="18" id="KW-1185">Reference proteome</keyword>
<dbReference type="Pfam" id="PF13639">
    <property type="entry name" value="zf-RING_2"/>
    <property type="match status" value="1"/>
</dbReference>
<evidence type="ECO:0000313" key="18">
    <source>
        <dbReference type="Proteomes" id="UP001162131"/>
    </source>
</evidence>
<comment type="catalytic activity">
    <reaction evidence="1">
        <text>S-ubiquitinyl-[E2 ubiquitin-conjugating enzyme]-L-cysteine + [acceptor protein]-L-lysine = [E2 ubiquitin-conjugating enzyme]-L-cysteine + N(6)-ubiquitinyl-[acceptor protein]-L-lysine.</text>
        <dbReference type="EC" id="2.3.2.27"/>
    </reaction>
</comment>
<evidence type="ECO:0000256" key="6">
    <source>
        <dbReference type="ARBA" id="ARBA00022692"/>
    </source>
</evidence>
<dbReference type="GO" id="GO:0043161">
    <property type="term" value="P:proteasome-mediated ubiquitin-dependent protein catabolic process"/>
    <property type="evidence" value="ECO:0007669"/>
    <property type="project" value="TreeGrafter"/>
</dbReference>
<dbReference type="Gene3D" id="3.30.40.10">
    <property type="entry name" value="Zinc/RING finger domain, C3HC4 (zinc finger)"/>
    <property type="match status" value="1"/>
</dbReference>
<evidence type="ECO:0000256" key="9">
    <source>
        <dbReference type="ARBA" id="ARBA00022771"/>
    </source>
</evidence>
<comment type="subcellular location">
    <subcellularLocation>
        <location evidence="2">Endomembrane system</location>
        <topology evidence="2">Multi-pass membrane protein</topology>
    </subcellularLocation>
</comment>
<dbReference type="Proteomes" id="UP001162131">
    <property type="component" value="Unassembled WGS sequence"/>
</dbReference>
<evidence type="ECO:0000313" key="17">
    <source>
        <dbReference type="EMBL" id="CAG9310009.1"/>
    </source>
</evidence>
<keyword evidence="7" id="KW-0479">Metal-binding</keyword>
<evidence type="ECO:0000256" key="14">
    <source>
        <dbReference type="PROSITE-ProRule" id="PRU00175"/>
    </source>
</evidence>
<accession>A0AAU9I4I8</accession>
<dbReference type="PROSITE" id="PS50089">
    <property type="entry name" value="ZF_RING_2"/>
    <property type="match status" value="1"/>
</dbReference>
<evidence type="ECO:0000256" key="4">
    <source>
        <dbReference type="ARBA" id="ARBA00012483"/>
    </source>
</evidence>
<protein>
    <recommendedName>
        <fullName evidence="4">RING-type E3 ubiquitin transferase</fullName>
        <ecNumber evidence="4">2.3.2.27</ecNumber>
    </recommendedName>
</protein>
<dbReference type="PANTHER" id="PTHR22763:SF162">
    <property type="entry name" value="TRANSMEMBRANE E3 UBIQUITIN-PROTEIN LIGASE 1"/>
    <property type="match status" value="1"/>
</dbReference>
<keyword evidence="5" id="KW-0808">Transferase</keyword>
<dbReference type="InterPro" id="IPR050731">
    <property type="entry name" value="HRD1_E3_ubiq-ligases"/>
</dbReference>
<evidence type="ECO:0000256" key="5">
    <source>
        <dbReference type="ARBA" id="ARBA00022679"/>
    </source>
</evidence>
<keyword evidence="12 15" id="KW-1133">Transmembrane helix</keyword>
<evidence type="ECO:0000256" key="2">
    <source>
        <dbReference type="ARBA" id="ARBA00004127"/>
    </source>
</evidence>
<evidence type="ECO:0000256" key="8">
    <source>
        <dbReference type="ARBA" id="ARBA00022729"/>
    </source>
</evidence>
<dbReference type="EC" id="2.3.2.27" evidence="4"/>
<evidence type="ECO:0000256" key="11">
    <source>
        <dbReference type="ARBA" id="ARBA00022833"/>
    </source>
</evidence>
<evidence type="ECO:0000256" key="12">
    <source>
        <dbReference type="ARBA" id="ARBA00022989"/>
    </source>
</evidence>
<dbReference type="SMART" id="SM00184">
    <property type="entry name" value="RING"/>
    <property type="match status" value="1"/>
</dbReference>
<evidence type="ECO:0000259" key="16">
    <source>
        <dbReference type="PROSITE" id="PS50089"/>
    </source>
</evidence>
<dbReference type="InterPro" id="IPR013083">
    <property type="entry name" value="Znf_RING/FYVE/PHD"/>
</dbReference>
<dbReference type="GO" id="GO:0008270">
    <property type="term" value="F:zinc ion binding"/>
    <property type="evidence" value="ECO:0007669"/>
    <property type="project" value="UniProtKB-KW"/>
</dbReference>
<feature type="transmembrane region" description="Helical" evidence="15">
    <location>
        <begin position="317"/>
        <end position="336"/>
    </location>
</feature>
<reference evidence="17" key="1">
    <citation type="submission" date="2021-09" db="EMBL/GenBank/DDBJ databases">
        <authorList>
            <consortium name="AG Swart"/>
            <person name="Singh M."/>
            <person name="Singh A."/>
            <person name="Seah K."/>
            <person name="Emmerich C."/>
        </authorList>
    </citation>
    <scope>NUCLEOTIDE SEQUENCE</scope>
    <source>
        <strain evidence="17">ATCC30299</strain>
    </source>
</reference>
<dbReference type="InterPro" id="IPR001841">
    <property type="entry name" value="Znf_RING"/>
</dbReference>
<dbReference type="GO" id="GO:0061630">
    <property type="term" value="F:ubiquitin protein ligase activity"/>
    <property type="evidence" value="ECO:0007669"/>
    <property type="project" value="UniProtKB-EC"/>
</dbReference>